<accession>A0A182LYT4</accession>
<dbReference type="Proteomes" id="UP000075883">
    <property type="component" value="Unassembled WGS sequence"/>
</dbReference>
<reference evidence="8" key="1">
    <citation type="submission" date="2013-09" db="EMBL/GenBank/DDBJ databases">
        <title>The Genome Sequence of Anopheles culicifacies species A.</title>
        <authorList>
            <consortium name="The Broad Institute Genomics Platform"/>
            <person name="Neafsey D.E."/>
            <person name="Besansky N."/>
            <person name="Howell P."/>
            <person name="Walton C."/>
            <person name="Young S.K."/>
            <person name="Zeng Q."/>
            <person name="Gargeya S."/>
            <person name="Fitzgerald M."/>
            <person name="Haas B."/>
            <person name="Abouelleil A."/>
            <person name="Allen A.W."/>
            <person name="Alvarado L."/>
            <person name="Arachchi H.M."/>
            <person name="Berlin A.M."/>
            <person name="Chapman S.B."/>
            <person name="Gainer-Dewar J."/>
            <person name="Goldberg J."/>
            <person name="Griggs A."/>
            <person name="Gujja S."/>
            <person name="Hansen M."/>
            <person name="Howarth C."/>
            <person name="Imamovic A."/>
            <person name="Ireland A."/>
            <person name="Larimer J."/>
            <person name="McCowan C."/>
            <person name="Murphy C."/>
            <person name="Pearson M."/>
            <person name="Poon T.W."/>
            <person name="Priest M."/>
            <person name="Roberts A."/>
            <person name="Saif S."/>
            <person name="Shea T."/>
            <person name="Sisk P."/>
            <person name="Sykes S."/>
            <person name="Wortman J."/>
            <person name="Nusbaum C."/>
            <person name="Birren B."/>
        </authorList>
    </citation>
    <scope>NUCLEOTIDE SEQUENCE [LARGE SCALE GENOMIC DNA]</scope>
    <source>
        <strain evidence="8">A-37</strain>
    </source>
</reference>
<dbReference type="EMBL" id="AXCM01001908">
    <property type="status" value="NOT_ANNOTATED_CDS"/>
    <property type="molecule type" value="Genomic_DNA"/>
</dbReference>
<dbReference type="Pfam" id="PF14778">
    <property type="entry name" value="ODR4-like"/>
    <property type="match status" value="1"/>
</dbReference>
<evidence type="ECO:0000256" key="3">
    <source>
        <dbReference type="ARBA" id="ARBA00022692"/>
    </source>
</evidence>
<comment type="subcellular location">
    <subcellularLocation>
        <location evidence="1">Membrane</location>
    </subcellularLocation>
</comment>
<evidence type="ECO:0000256" key="5">
    <source>
        <dbReference type="ARBA" id="ARBA00023136"/>
    </source>
</evidence>
<evidence type="ECO:0000256" key="6">
    <source>
        <dbReference type="SAM" id="Phobius"/>
    </source>
</evidence>
<evidence type="ECO:0008006" key="9">
    <source>
        <dbReference type="Google" id="ProtNLM"/>
    </source>
</evidence>
<proteinExistence type="inferred from homology"/>
<evidence type="ECO:0000256" key="4">
    <source>
        <dbReference type="ARBA" id="ARBA00022989"/>
    </source>
</evidence>
<feature type="transmembrane region" description="Helical" evidence="6">
    <location>
        <begin position="414"/>
        <end position="438"/>
    </location>
</feature>
<evidence type="ECO:0000313" key="7">
    <source>
        <dbReference type="EnsemblMetazoa" id="ACUA005235-PA"/>
    </source>
</evidence>
<keyword evidence="3 6" id="KW-0812">Transmembrane</keyword>
<dbReference type="GO" id="GO:0012505">
    <property type="term" value="C:endomembrane system"/>
    <property type="evidence" value="ECO:0007669"/>
    <property type="project" value="TreeGrafter"/>
</dbReference>
<evidence type="ECO:0000256" key="2">
    <source>
        <dbReference type="ARBA" id="ARBA00010131"/>
    </source>
</evidence>
<comment type="similarity">
    <text evidence="2">Belongs to the ODR-4 family.</text>
</comment>
<keyword evidence="4 6" id="KW-1133">Transmembrane helix</keyword>
<dbReference type="EnsemblMetazoa" id="ACUA005235-RA">
    <property type="protein sequence ID" value="ACUA005235-PA"/>
    <property type="gene ID" value="ACUA005235"/>
</dbReference>
<dbReference type="GO" id="GO:0008104">
    <property type="term" value="P:intracellular protein localization"/>
    <property type="evidence" value="ECO:0007669"/>
    <property type="project" value="TreeGrafter"/>
</dbReference>
<sequence>MGRSVLCESFVEDYLRQLSRKAGVCMGLLIGQPSAGGKDYIVHATRITGQDEEESDETQKLNATVAAQQALDATRMLPGGMYVMGIFVIHPKNVFQEQTLLTSVKFILMSMKATFDANPLLMGTCDEFEKSEKLVLYYSSSSKTQICKTVSLAAENPTVLPCEWKFVERLTTWHKLNVYFETDDVYPLKRKSDQEQHDTEANLTECARKLKDQLMDAKILFDGAPKLGADTVEGVLTMKNQDKFLANVYLPTSTELSANDAKIERFEGTLKFDGIVSSQIYIHSRCTFSEAERFIVADIVRSLMSRIQIHCDSLVQTEDTTQDKITLNELPRRIYFPVRAQGGFPVQFSDYLFPEESAETPLGRIKELLDIGVTVRDLNCKVELVPVVKEDERPAEETVWQRSTNKEDDFEGKLNLPVVGGLVTVIVLLIALLVYYLMK</sequence>
<keyword evidence="5 6" id="KW-0472">Membrane</keyword>
<dbReference type="VEuPathDB" id="VectorBase:ACUA005235"/>
<reference evidence="7" key="2">
    <citation type="submission" date="2020-05" db="UniProtKB">
        <authorList>
            <consortium name="EnsemblMetazoa"/>
        </authorList>
    </citation>
    <scope>IDENTIFICATION</scope>
    <source>
        <strain evidence="7">A-37</strain>
    </source>
</reference>
<keyword evidence="8" id="KW-1185">Reference proteome</keyword>
<dbReference type="AlphaFoldDB" id="A0A182LYT4"/>
<dbReference type="PANTHER" id="PTHR33966">
    <property type="entry name" value="PROTEIN ODR-4 HOMOLOG"/>
    <property type="match status" value="1"/>
</dbReference>
<dbReference type="InterPro" id="IPR029454">
    <property type="entry name" value="ODR-4-like"/>
</dbReference>
<protein>
    <recommendedName>
        <fullName evidence="9">Protein odr-4 homolog</fullName>
    </recommendedName>
</protein>
<evidence type="ECO:0000256" key="1">
    <source>
        <dbReference type="ARBA" id="ARBA00004370"/>
    </source>
</evidence>
<organism evidence="7 8">
    <name type="scientific">Anopheles culicifacies</name>
    <dbReference type="NCBI Taxonomy" id="139723"/>
    <lineage>
        <taxon>Eukaryota</taxon>
        <taxon>Metazoa</taxon>
        <taxon>Ecdysozoa</taxon>
        <taxon>Arthropoda</taxon>
        <taxon>Hexapoda</taxon>
        <taxon>Insecta</taxon>
        <taxon>Pterygota</taxon>
        <taxon>Neoptera</taxon>
        <taxon>Endopterygota</taxon>
        <taxon>Diptera</taxon>
        <taxon>Nematocera</taxon>
        <taxon>Culicoidea</taxon>
        <taxon>Culicidae</taxon>
        <taxon>Anophelinae</taxon>
        <taxon>Anopheles</taxon>
        <taxon>culicifacies species complex</taxon>
    </lineage>
</organism>
<evidence type="ECO:0000313" key="8">
    <source>
        <dbReference type="Proteomes" id="UP000075883"/>
    </source>
</evidence>
<dbReference type="PANTHER" id="PTHR33966:SF1">
    <property type="entry name" value="PROTEIN ODR-4 HOMOLOG"/>
    <property type="match status" value="1"/>
</dbReference>
<dbReference type="STRING" id="139723.A0A182LYT4"/>
<name>A0A182LYT4_9DIPT</name>
<dbReference type="GO" id="GO:0016020">
    <property type="term" value="C:membrane"/>
    <property type="evidence" value="ECO:0007669"/>
    <property type="project" value="UniProtKB-SubCell"/>
</dbReference>